<sequence length="112" mass="12748">MHLHLSTLYAYTHLPASCQLKYCECSDIDGQVRVKKRKNRPKVENHHPMQESPKKKEDTSAAGTYFSSRTDEKKRATYIHTAKNHVSLATELKACKKAHDLGRYPTAEPHAS</sequence>
<evidence type="ECO:0000313" key="3">
    <source>
        <dbReference type="Proteomes" id="UP001307849"/>
    </source>
</evidence>
<gene>
    <name evidence="2" type="ORF">TWF506_010604</name>
</gene>
<feature type="region of interest" description="Disordered" evidence="1">
    <location>
        <begin position="35"/>
        <end position="68"/>
    </location>
</feature>
<organism evidence="2 3">
    <name type="scientific">Arthrobotrys conoides</name>
    <dbReference type="NCBI Taxonomy" id="74498"/>
    <lineage>
        <taxon>Eukaryota</taxon>
        <taxon>Fungi</taxon>
        <taxon>Dikarya</taxon>
        <taxon>Ascomycota</taxon>
        <taxon>Pezizomycotina</taxon>
        <taxon>Orbiliomycetes</taxon>
        <taxon>Orbiliales</taxon>
        <taxon>Orbiliaceae</taxon>
        <taxon>Arthrobotrys</taxon>
    </lineage>
</organism>
<dbReference type="EMBL" id="JAVHJM010000008">
    <property type="protein sequence ID" value="KAK6508517.1"/>
    <property type="molecule type" value="Genomic_DNA"/>
</dbReference>
<dbReference type="AlphaFoldDB" id="A0AAN8RL27"/>
<reference evidence="2 3" key="1">
    <citation type="submission" date="2019-10" db="EMBL/GenBank/DDBJ databases">
        <authorList>
            <person name="Palmer J.M."/>
        </authorList>
    </citation>
    <scope>NUCLEOTIDE SEQUENCE [LARGE SCALE GENOMIC DNA]</scope>
    <source>
        <strain evidence="2 3">TWF506</strain>
    </source>
</reference>
<accession>A0AAN8RL27</accession>
<dbReference type="Proteomes" id="UP001307849">
    <property type="component" value="Unassembled WGS sequence"/>
</dbReference>
<protein>
    <submittedName>
        <fullName evidence="2">Uncharacterized protein</fullName>
    </submittedName>
</protein>
<comment type="caution">
    <text evidence="2">The sequence shown here is derived from an EMBL/GenBank/DDBJ whole genome shotgun (WGS) entry which is preliminary data.</text>
</comment>
<keyword evidence="3" id="KW-1185">Reference proteome</keyword>
<feature type="compositionally biased region" description="Basic and acidic residues" evidence="1">
    <location>
        <begin position="41"/>
        <end position="59"/>
    </location>
</feature>
<name>A0AAN8RL27_9PEZI</name>
<evidence type="ECO:0000313" key="2">
    <source>
        <dbReference type="EMBL" id="KAK6508517.1"/>
    </source>
</evidence>
<proteinExistence type="predicted"/>
<evidence type="ECO:0000256" key="1">
    <source>
        <dbReference type="SAM" id="MobiDB-lite"/>
    </source>
</evidence>